<organism evidence="3">
    <name type="scientific">Candida tenuis (strain ATCC 10573 / BCRC 21748 / CBS 615 / JCM 9827 / NBRC 10315 / NRRL Y-1498 / VKM Y-70)</name>
    <name type="common">Yeast</name>
    <name type="synonym">Yamadazyma tenuis</name>
    <dbReference type="NCBI Taxonomy" id="590646"/>
    <lineage>
        <taxon>Eukaryota</taxon>
        <taxon>Fungi</taxon>
        <taxon>Dikarya</taxon>
        <taxon>Ascomycota</taxon>
        <taxon>Saccharomycotina</taxon>
        <taxon>Pichiomycetes</taxon>
        <taxon>Debaryomycetaceae</taxon>
        <taxon>Yamadazyma</taxon>
    </lineage>
</organism>
<gene>
    <name evidence="2" type="ORF">CANTEDRAFT_135843</name>
</gene>
<dbReference type="AlphaFoldDB" id="G3B9L2"/>
<dbReference type="STRING" id="590646.G3B9L2"/>
<keyword evidence="1" id="KW-1133">Transmembrane helix</keyword>
<dbReference type="eggNOG" id="ENOG502S831">
    <property type="taxonomic scope" value="Eukaryota"/>
</dbReference>
<evidence type="ECO:0000313" key="3">
    <source>
        <dbReference type="Proteomes" id="UP000000707"/>
    </source>
</evidence>
<keyword evidence="1" id="KW-0812">Transmembrane</keyword>
<sequence length="429" mass="49461">MSLPEFEKVQSQSSAFKYPGSNWHASSSETSLELGNSVPDIYGKCFNSFGAERMGFLDSEEMLQSISINLDYTTLDILKIHVLRLGMVMMYVCFHYVTWLIGIYSDSTELFTVAKNLITFKLLFHIGKLVTTMKKLITLQVVNIQTNSFNYIIDLIPSSLTLPKSIAIVEYASDYDISVSLRLPKPYLTYDKTWVKPSDEDIQAVLKPREEYFVNQRKFLYYENFRILNNFSRLVVWCGMINVSLINLVSNINYSHLKTMVLSEFKYQFGFLKNCDSRVLSKLVPIIRVVDGPGDYVFDPLDILIETKVVANDITPISTLKPTSDQQEKIEGEGTILPTILEEASEANQKVRGNKDSDWEDDTRRELTINLRHQDTEICQLILLPNTKYIKLQDYKPEVYFKSGVIYRSCRSFSVNLFINSLHQYNKNR</sequence>
<evidence type="ECO:0000256" key="1">
    <source>
        <dbReference type="SAM" id="Phobius"/>
    </source>
</evidence>
<feature type="transmembrane region" description="Helical" evidence="1">
    <location>
        <begin position="82"/>
        <end position="104"/>
    </location>
</feature>
<keyword evidence="1" id="KW-0472">Membrane</keyword>
<dbReference type="EMBL" id="GL996527">
    <property type="protein sequence ID" value="EGV61917.1"/>
    <property type="molecule type" value="Genomic_DNA"/>
</dbReference>
<name>G3B9L2_CANTC</name>
<evidence type="ECO:0000313" key="2">
    <source>
        <dbReference type="EMBL" id="EGV61917.1"/>
    </source>
</evidence>
<protein>
    <submittedName>
        <fullName evidence="2">Uncharacterized protein</fullName>
    </submittedName>
</protein>
<accession>G3B9L2</accession>
<keyword evidence="3" id="KW-1185">Reference proteome</keyword>
<dbReference type="HOGENOM" id="CLU_639340_0_0_1"/>
<proteinExistence type="predicted"/>
<reference evidence="2 3" key="1">
    <citation type="journal article" date="2011" name="Proc. Natl. Acad. Sci. U.S.A.">
        <title>Comparative genomics of xylose-fermenting fungi for enhanced biofuel production.</title>
        <authorList>
            <person name="Wohlbach D.J."/>
            <person name="Kuo A."/>
            <person name="Sato T.K."/>
            <person name="Potts K.M."/>
            <person name="Salamov A.A."/>
            <person name="LaButti K.M."/>
            <person name="Sun H."/>
            <person name="Clum A."/>
            <person name="Pangilinan J.L."/>
            <person name="Lindquist E.A."/>
            <person name="Lucas S."/>
            <person name="Lapidus A."/>
            <person name="Jin M."/>
            <person name="Gunawan C."/>
            <person name="Balan V."/>
            <person name="Dale B.E."/>
            <person name="Jeffries T.W."/>
            <person name="Zinkel R."/>
            <person name="Barry K.W."/>
            <person name="Grigoriev I.V."/>
            <person name="Gasch A.P."/>
        </authorList>
    </citation>
    <scope>NUCLEOTIDE SEQUENCE [LARGE SCALE GENOMIC DNA]</scope>
    <source>
        <strain evidence="3">ATCC 10573 / BCRC 21748 / CBS 615 / JCM 9827 / NBRC 10315 / NRRL Y-1498 / VKM Y-70</strain>
    </source>
</reference>
<dbReference type="Proteomes" id="UP000000707">
    <property type="component" value="Unassembled WGS sequence"/>
</dbReference>